<name>A0A7W7U8Z3_9ACTN</name>
<gene>
    <name evidence="2" type="ORF">GGE06_008106</name>
</gene>
<feature type="compositionally biased region" description="Basic residues" evidence="1">
    <location>
        <begin position="169"/>
        <end position="197"/>
    </location>
</feature>
<evidence type="ECO:0000313" key="2">
    <source>
        <dbReference type="EMBL" id="MBB4987134.1"/>
    </source>
</evidence>
<organism evidence="2 3">
    <name type="scientific">Streptomyces nymphaeiformis</name>
    <dbReference type="NCBI Taxonomy" id="2663842"/>
    <lineage>
        <taxon>Bacteria</taxon>
        <taxon>Bacillati</taxon>
        <taxon>Actinomycetota</taxon>
        <taxon>Actinomycetes</taxon>
        <taxon>Kitasatosporales</taxon>
        <taxon>Streptomycetaceae</taxon>
        <taxon>Streptomyces</taxon>
    </lineage>
</organism>
<comment type="caution">
    <text evidence="2">The sequence shown here is derived from an EMBL/GenBank/DDBJ whole genome shotgun (WGS) entry which is preliminary data.</text>
</comment>
<accession>A0A7W7U8Z3</accession>
<dbReference type="EMBL" id="JACHJY010000017">
    <property type="protein sequence ID" value="MBB4987134.1"/>
    <property type="molecule type" value="Genomic_DNA"/>
</dbReference>
<feature type="region of interest" description="Disordered" evidence="1">
    <location>
        <begin position="44"/>
        <end position="100"/>
    </location>
</feature>
<dbReference type="AlphaFoldDB" id="A0A7W7U8Z3"/>
<feature type="region of interest" description="Disordered" evidence="1">
    <location>
        <begin position="143"/>
        <end position="204"/>
    </location>
</feature>
<reference evidence="2 3" key="1">
    <citation type="submission" date="2020-08" db="EMBL/GenBank/DDBJ databases">
        <title>Genomic Encyclopedia of Type Strains, Phase III (KMG-III): the genomes of soil and plant-associated and newly described type strains.</title>
        <authorList>
            <person name="Whitman W."/>
        </authorList>
    </citation>
    <scope>NUCLEOTIDE SEQUENCE [LARGE SCALE GENOMIC DNA]</scope>
    <source>
        <strain evidence="2 3">SFB5A</strain>
    </source>
</reference>
<evidence type="ECO:0000313" key="3">
    <source>
        <dbReference type="Proteomes" id="UP000582643"/>
    </source>
</evidence>
<evidence type="ECO:0000256" key="1">
    <source>
        <dbReference type="SAM" id="MobiDB-lite"/>
    </source>
</evidence>
<feature type="compositionally biased region" description="Basic and acidic residues" evidence="1">
    <location>
        <begin position="79"/>
        <end position="88"/>
    </location>
</feature>
<keyword evidence="3" id="KW-1185">Reference proteome</keyword>
<sequence>MLQGIALPAIRTRPRFDPRHRKVSGNAIAAAYSLAWSIRKPQSSTRRAGWTRPCGSRRRTPGGGFGDGTVLAAAAAQLGDERRRHDDTGGLPGRHGPGRLIGQAGVVVPGASGGDEETGLVPAGTGTHRPVRAERLLPCPLLRPAPGRCRTSPGRTVCAPSSSPQATGRGRRSGRPRSTSRRCRRRHRSGASPRRRGAGSSTRTAVVLPGGVAVLPRLPDVDRPAARGDVHRSMSGQRVPFWWNRQNQRSLHWSVAGPGCPANAAFRNTS</sequence>
<dbReference type="Proteomes" id="UP000582643">
    <property type="component" value="Unassembled WGS sequence"/>
</dbReference>
<protein>
    <submittedName>
        <fullName evidence="2">Uncharacterized protein</fullName>
    </submittedName>
</protein>
<proteinExistence type="predicted"/>